<evidence type="ECO:0000259" key="5">
    <source>
        <dbReference type="SMART" id="SM00563"/>
    </source>
</evidence>
<dbReference type="EMBL" id="CP048788">
    <property type="protein sequence ID" value="QJF52469.1"/>
    <property type="molecule type" value="Genomic_DNA"/>
</dbReference>
<dbReference type="CDD" id="cd07989">
    <property type="entry name" value="LPLAT_AGPAT-like"/>
    <property type="match status" value="1"/>
</dbReference>
<name>A0A858SU35_9RHOB</name>
<evidence type="ECO:0000256" key="1">
    <source>
        <dbReference type="ARBA" id="ARBA00005189"/>
    </source>
</evidence>
<dbReference type="KEGG" id="rpon:G3256_15465"/>
<protein>
    <submittedName>
        <fullName evidence="6">1-acyl-sn-glycerol-3-phosphate acyltransferase</fullName>
    </submittedName>
</protein>
<proteinExistence type="predicted"/>
<evidence type="ECO:0000313" key="7">
    <source>
        <dbReference type="Proteomes" id="UP000503308"/>
    </source>
</evidence>
<evidence type="ECO:0000256" key="4">
    <source>
        <dbReference type="SAM" id="Phobius"/>
    </source>
</evidence>
<feature type="transmembrane region" description="Helical" evidence="4">
    <location>
        <begin position="40"/>
        <end position="63"/>
    </location>
</feature>
<dbReference type="AlphaFoldDB" id="A0A858SU35"/>
<dbReference type="GO" id="GO:0003841">
    <property type="term" value="F:1-acylglycerol-3-phosphate O-acyltransferase activity"/>
    <property type="evidence" value="ECO:0007669"/>
    <property type="project" value="TreeGrafter"/>
</dbReference>
<keyword evidence="7" id="KW-1185">Reference proteome</keyword>
<accession>A0A858SU35</accession>
<sequence length="275" mass="30276">MAVAAHCAAAGCCRRICRDKAGCTAETEGARIVFQYVRSVIFITQMYIAMPLFGLAFAPWAYFSRKGAYAACKSYSRYVFWTAGWMVGMRCEVRGTPPDGEALVAAKHQSFLDIMMIFTALPSAKFIMKREILRTPVIGLYARRLGCVAVDRGKRGKAIEKMVADVHAGRAEPGQLIIYSQGTRVAPGRRMPYKVGSFVLYEQLSQPCVPVATNVGVLWPKRGMLRKPGVAVVEFLPVIEPGMARDDFMELLETSVEERSDALMAEAGFKGLPNA</sequence>
<dbReference type="PANTHER" id="PTHR10434:SF40">
    <property type="entry name" value="1-ACYL-SN-GLYCEROL-3-PHOSPHATE ACYLTRANSFERASE"/>
    <property type="match status" value="1"/>
</dbReference>
<dbReference type="Pfam" id="PF01553">
    <property type="entry name" value="Acyltransferase"/>
    <property type="match status" value="1"/>
</dbReference>
<dbReference type="PANTHER" id="PTHR10434">
    <property type="entry name" value="1-ACYL-SN-GLYCEROL-3-PHOSPHATE ACYLTRANSFERASE"/>
    <property type="match status" value="1"/>
</dbReference>
<gene>
    <name evidence="6" type="ORF">G3256_15465</name>
</gene>
<organism evidence="6 7">
    <name type="scientific">Roseobacter ponti</name>
    <dbReference type="NCBI Taxonomy" id="1891787"/>
    <lineage>
        <taxon>Bacteria</taxon>
        <taxon>Pseudomonadati</taxon>
        <taxon>Pseudomonadota</taxon>
        <taxon>Alphaproteobacteria</taxon>
        <taxon>Rhodobacterales</taxon>
        <taxon>Roseobacteraceae</taxon>
        <taxon>Roseobacter</taxon>
    </lineage>
</organism>
<keyword evidence="4" id="KW-1133">Transmembrane helix</keyword>
<evidence type="ECO:0000256" key="3">
    <source>
        <dbReference type="ARBA" id="ARBA00023315"/>
    </source>
</evidence>
<dbReference type="InterPro" id="IPR002123">
    <property type="entry name" value="Plipid/glycerol_acylTrfase"/>
</dbReference>
<feature type="domain" description="Phospholipid/glycerol acyltransferase" evidence="5">
    <location>
        <begin position="102"/>
        <end position="216"/>
    </location>
</feature>
<comment type="pathway">
    <text evidence="1">Lipid metabolism.</text>
</comment>
<dbReference type="Proteomes" id="UP000503308">
    <property type="component" value="Chromosome"/>
</dbReference>
<keyword evidence="4" id="KW-0472">Membrane</keyword>
<dbReference type="SUPFAM" id="SSF69593">
    <property type="entry name" value="Glycerol-3-phosphate (1)-acyltransferase"/>
    <property type="match status" value="1"/>
</dbReference>
<keyword evidence="3 6" id="KW-0012">Acyltransferase</keyword>
<dbReference type="GO" id="GO:0006654">
    <property type="term" value="P:phosphatidic acid biosynthetic process"/>
    <property type="evidence" value="ECO:0007669"/>
    <property type="project" value="TreeGrafter"/>
</dbReference>
<evidence type="ECO:0000313" key="6">
    <source>
        <dbReference type="EMBL" id="QJF52469.1"/>
    </source>
</evidence>
<dbReference type="SMART" id="SM00563">
    <property type="entry name" value="PlsC"/>
    <property type="match status" value="1"/>
</dbReference>
<keyword evidence="2 6" id="KW-0808">Transferase</keyword>
<evidence type="ECO:0000256" key="2">
    <source>
        <dbReference type="ARBA" id="ARBA00022679"/>
    </source>
</evidence>
<reference evidence="6 7" key="1">
    <citation type="submission" date="2020-02" db="EMBL/GenBank/DDBJ databases">
        <title>Genome sequence of Roseobacter ponti.</title>
        <authorList>
            <person name="Hollensteiner J."/>
            <person name="Schneider D."/>
            <person name="Poehlein A."/>
            <person name="Daniel R."/>
        </authorList>
    </citation>
    <scope>NUCLEOTIDE SEQUENCE [LARGE SCALE GENOMIC DNA]</scope>
    <source>
        <strain evidence="6 7">DSM 106830</strain>
    </source>
</reference>
<keyword evidence="4" id="KW-0812">Transmembrane</keyword>